<reference evidence="1 2" key="1">
    <citation type="submission" date="2017-07" db="EMBL/GenBank/DDBJ databases">
        <title>Acidovorax KNDSW TSA 6 genome sequence and assembly.</title>
        <authorList>
            <person name="Mayilraj S."/>
        </authorList>
    </citation>
    <scope>NUCLEOTIDE SEQUENCE [LARGE SCALE GENOMIC DNA]</scope>
    <source>
        <strain evidence="1 2">KNDSW-TSA6</strain>
    </source>
</reference>
<organism evidence="1 2">
    <name type="scientific">Acidovorax kalamii</name>
    <dbReference type="NCBI Taxonomy" id="2004485"/>
    <lineage>
        <taxon>Bacteria</taxon>
        <taxon>Pseudomonadati</taxon>
        <taxon>Pseudomonadota</taxon>
        <taxon>Betaproteobacteria</taxon>
        <taxon>Burkholderiales</taxon>
        <taxon>Comamonadaceae</taxon>
        <taxon>Acidovorax</taxon>
    </lineage>
</organism>
<proteinExistence type="predicted"/>
<dbReference type="OrthoDB" id="5416084at2"/>
<name>A0A235EN04_9BURK</name>
<dbReference type="InterPro" id="IPR011990">
    <property type="entry name" value="TPR-like_helical_dom_sf"/>
</dbReference>
<dbReference type="Gene3D" id="1.25.40.10">
    <property type="entry name" value="Tetratricopeptide repeat domain"/>
    <property type="match status" value="1"/>
</dbReference>
<sequence length="271" mass="30122">MPSPQRVSNVTSAVLFDSQSPLDLQMNRVKEAIRAEPAKAPLRTFYFQLLAVLGDWNKALAQLQMCAQLDPKAIPMAQAYREALRCELLRKEVFEGQRTPYILGEPPAWLSYMVDALKAQAQGSHDAALKLRTQALDMAPASAGAINGDAFEWLCDSDSRLGPAFELYTNGCYYWVPFSAVRSVTLDKPSDLRDLVWQPAELALANESTLRGLIPTRYPTQEGDDDSLRLARRTEWTELGGEHVAGRGQRVLISDQGDHALLDIRTISFNA</sequence>
<comment type="caution">
    <text evidence="1">The sequence shown here is derived from an EMBL/GenBank/DDBJ whole genome shotgun (WGS) entry which is preliminary data.</text>
</comment>
<dbReference type="Pfam" id="PF07024">
    <property type="entry name" value="ImpE"/>
    <property type="match status" value="1"/>
</dbReference>
<evidence type="ECO:0000313" key="1">
    <source>
        <dbReference type="EMBL" id="OYD50400.1"/>
    </source>
</evidence>
<dbReference type="Proteomes" id="UP000215441">
    <property type="component" value="Unassembled WGS sequence"/>
</dbReference>
<gene>
    <name evidence="1" type="ORF">CBY09_10105</name>
</gene>
<dbReference type="InterPro" id="IPR009211">
    <property type="entry name" value="TagJ"/>
</dbReference>
<protein>
    <submittedName>
        <fullName evidence="1">Virulence protein SciE type</fullName>
    </submittedName>
</protein>
<accession>A0A235EN04</accession>
<dbReference type="SUPFAM" id="SSF144059">
    <property type="entry name" value="ImpE-like"/>
    <property type="match status" value="1"/>
</dbReference>
<dbReference type="EMBL" id="NOIG01000006">
    <property type="protein sequence ID" value="OYD50400.1"/>
    <property type="molecule type" value="Genomic_DNA"/>
</dbReference>
<dbReference type="PIRSF" id="PIRSF029288">
    <property type="entry name" value="SciE_ImpE"/>
    <property type="match status" value="1"/>
</dbReference>
<keyword evidence="2" id="KW-1185">Reference proteome</keyword>
<dbReference type="AlphaFoldDB" id="A0A235EN04"/>
<evidence type="ECO:0000313" key="2">
    <source>
        <dbReference type="Proteomes" id="UP000215441"/>
    </source>
</evidence>